<dbReference type="InterPro" id="IPR013261">
    <property type="entry name" value="Tim21"/>
</dbReference>
<keyword evidence="9 11" id="KW-0472">Membrane</keyword>
<feature type="transmembrane region" description="Helical" evidence="11">
    <location>
        <begin position="85"/>
        <end position="105"/>
    </location>
</feature>
<evidence type="ECO:0000256" key="4">
    <source>
        <dbReference type="ARBA" id="ARBA00022692"/>
    </source>
</evidence>
<organism evidence="13 14">
    <name type="scientific">Paraphaeosphaeria minitans</name>
    <dbReference type="NCBI Taxonomy" id="565426"/>
    <lineage>
        <taxon>Eukaryota</taxon>
        <taxon>Fungi</taxon>
        <taxon>Dikarya</taxon>
        <taxon>Ascomycota</taxon>
        <taxon>Pezizomycotina</taxon>
        <taxon>Dothideomycetes</taxon>
        <taxon>Pleosporomycetidae</taxon>
        <taxon>Pleosporales</taxon>
        <taxon>Massarineae</taxon>
        <taxon>Didymosphaeriaceae</taxon>
        <taxon>Paraphaeosphaeria</taxon>
    </lineage>
</organism>
<keyword evidence="5 11" id="KW-0999">Mitochondrion inner membrane</keyword>
<evidence type="ECO:0000256" key="6">
    <source>
        <dbReference type="ARBA" id="ARBA00022946"/>
    </source>
</evidence>
<dbReference type="GO" id="GO:0005744">
    <property type="term" value="C:TIM23 mitochondrial import inner membrane translocase complex"/>
    <property type="evidence" value="ECO:0007669"/>
    <property type="project" value="UniProtKB-UniRule"/>
</dbReference>
<feature type="compositionally biased region" description="Polar residues" evidence="12">
    <location>
        <begin position="34"/>
        <end position="48"/>
    </location>
</feature>
<protein>
    <recommendedName>
        <fullName evidence="3 11">Mitochondrial import inner membrane translocase subunit Tim21</fullName>
    </recommendedName>
</protein>
<evidence type="ECO:0000256" key="9">
    <source>
        <dbReference type="ARBA" id="ARBA00023136"/>
    </source>
</evidence>
<keyword evidence="4 11" id="KW-0812">Transmembrane</keyword>
<gene>
    <name evidence="13" type="ORF">PMIN01_07686</name>
</gene>
<evidence type="ECO:0000313" key="14">
    <source>
        <dbReference type="Proteomes" id="UP000756921"/>
    </source>
</evidence>
<dbReference type="PANTHER" id="PTHR13032">
    <property type="entry name" value="MITOCHONDRIAL IMPORT INNER MEMBRANE TRANSLOCASE SUBUNIT TIM21"/>
    <property type="match status" value="1"/>
</dbReference>
<keyword evidence="14" id="KW-1185">Reference proteome</keyword>
<feature type="region of interest" description="Disordered" evidence="12">
    <location>
        <begin position="33"/>
        <end position="55"/>
    </location>
</feature>
<name>A0A9P6KPK4_9PLEO</name>
<evidence type="ECO:0000256" key="1">
    <source>
        <dbReference type="ARBA" id="ARBA00004434"/>
    </source>
</evidence>
<reference evidence="13" key="1">
    <citation type="journal article" date="2020" name="Mol. Plant Microbe Interact.">
        <title>Genome Sequence of the Biocontrol Agent Coniothyrium minitans strain Conio (IMI 134523).</title>
        <authorList>
            <person name="Patel D."/>
            <person name="Shittu T.A."/>
            <person name="Baroncelli R."/>
            <person name="Muthumeenakshi S."/>
            <person name="Osborne T.H."/>
            <person name="Janganan T.K."/>
            <person name="Sreenivasaprasad S."/>
        </authorList>
    </citation>
    <scope>NUCLEOTIDE SEQUENCE</scope>
    <source>
        <strain evidence="13">Conio</strain>
    </source>
</reference>
<proteinExistence type="inferred from homology"/>
<keyword evidence="11" id="KW-0811">Translocation</keyword>
<dbReference type="AlphaFoldDB" id="A0A9P6KPK4"/>
<evidence type="ECO:0000313" key="13">
    <source>
        <dbReference type="EMBL" id="KAF9734783.1"/>
    </source>
</evidence>
<keyword evidence="11" id="KW-0653">Protein transport</keyword>
<evidence type="ECO:0000256" key="11">
    <source>
        <dbReference type="RuleBase" id="RU367142"/>
    </source>
</evidence>
<dbReference type="OrthoDB" id="436405at2759"/>
<keyword evidence="7 11" id="KW-1133">Transmembrane helix</keyword>
<sequence>MATIYKPTEAIQLLRPITRRPICLQRKRAARVAFSTSQPARSTETSKGPPQPTRRAVTIANDSGAVRWSDLSLGEKASRTVQQSFNLSVVLVGIVMTCGVGFFLFTDVFSPDSKTAHFNRATTAIRAHPECQRLLGPGNEIAAHGEASWSRLARNRYLSSSTETDKWGTEHLRFRFYVEGPLGQGVAHVHLTKRPSQHEYEYHTLAVDVKGHQRIYLENADGKAGGKVAPKIFGARWW</sequence>
<comment type="function">
    <text evidence="10">Essential component of the TIM23 complex, a complex that mediates the translocation of transit peptide-containing proteins across the mitochondrial inner membrane. Required to keep the TOM and the TIM23 complexes in close contact. At some point, it is released from the TOM23 complex to allow protein translocation into the mitochondrial matrix.</text>
</comment>
<dbReference type="Proteomes" id="UP000756921">
    <property type="component" value="Unassembled WGS sequence"/>
</dbReference>
<dbReference type="EMBL" id="WJXW01000007">
    <property type="protein sequence ID" value="KAF9734783.1"/>
    <property type="molecule type" value="Genomic_DNA"/>
</dbReference>
<evidence type="ECO:0000256" key="8">
    <source>
        <dbReference type="ARBA" id="ARBA00023128"/>
    </source>
</evidence>
<evidence type="ECO:0000256" key="12">
    <source>
        <dbReference type="SAM" id="MobiDB-lite"/>
    </source>
</evidence>
<comment type="similarity">
    <text evidence="2 11">Belongs to the TIM21 family.</text>
</comment>
<dbReference type="Pfam" id="PF08294">
    <property type="entry name" value="TIM21"/>
    <property type="match status" value="1"/>
</dbReference>
<keyword evidence="8 11" id="KW-0496">Mitochondrion</keyword>
<evidence type="ECO:0000256" key="5">
    <source>
        <dbReference type="ARBA" id="ARBA00022792"/>
    </source>
</evidence>
<comment type="subcellular location">
    <subcellularLocation>
        <location evidence="1 11">Mitochondrion inner membrane</location>
        <topology evidence="1 11">Single-pass membrane protein</topology>
    </subcellularLocation>
</comment>
<dbReference type="Gene3D" id="3.10.450.320">
    <property type="entry name" value="Mitochondrial import inner membrane translocase subunit Tim21"/>
    <property type="match status" value="1"/>
</dbReference>
<dbReference type="FunFam" id="3.10.450.320:FF:000002">
    <property type="entry name" value="Mitochondrial import inner membrane translocase subunit tim21"/>
    <property type="match status" value="1"/>
</dbReference>
<keyword evidence="6" id="KW-0809">Transit peptide</keyword>
<dbReference type="GO" id="GO:0030150">
    <property type="term" value="P:protein import into mitochondrial matrix"/>
    <property type="evidence" value="ECO:0007669"/>
    <property type="project" value="UniProtKB-UniRule"/>
</dbReference>
<evidence type="ECO:0000256" key="3">
    <source>
        <dbReference type="ARBA" id="ARBA00020726"/>
    </source>
</evidence>
<evidence type="ECO:0000256" key="10">
    <source>
        <dbReference type="ARBA" id="ARBA00060204"/>
    </source>
</evidence>
<comment type="caution">
    <text evidence="13">The sequence shown here is derived from an EMBL/GenBank/DDBJ whole genome shotgun (WGS) entry which is preliminary data.</text>
</comment>
<accession>A0A9P6KPK4</accession>
<evidence type="ECO:0000256" key="2">
    <source>
        <dbReference type="ARBA" id="ARBA00010867"/>
    </source>
</evidence>
<evidence type="ECO:0000256" key="7">
    <source>
        <dbReference type="ARBA" id="ARBA00022989"/>
    </source>
</evidence>
<keyword evidence="11" id="KW-0813">Transport</keyword>
<comment type="subunit">
    <text evidence="11">Component of the TIM23 complex.</text>
</comment>
<dbReference type="InterPro" id="IPR038552">
    <property type="entry name" value="Tim21_IMS_sf"/>
</dbReference>
<dbReference type="PANTHER" id="PTHR13032:SF6">
    <property type="entry name" value="MITOCHONDRIAL IMPORT INNER MEMBRANE TRANSLOCASE SUBUNIT TIM21"/>
    <property type="match status" value="1"/>
</dbReference>